<keyword evidence="1" id="KW-0812">Transmembrane</keyword>
<dbReference type="Pfam" id="PF14087">
    <property type="entry name" value="DUF4267"/>
    <property type="match status" value="1"/>
</dbReference>
<reference evidence="2 3" key="1">
    <citation type="submission" date="2018-10" db="EMBL/GenBank/DDBJ databases">
        <title>Genome sequencing of Pedobacter jejuensis TNB23.</title>
        <authorList>
            <person name="Cho Y.-J."/>
            <person name="Cho A."/>
            <person name="Kim O.-S."/>
        </authorList>
    </citation>
    <scope>NUCLEOTIDE SEQUENCE [LARGE SCALE GENOMIC DNA]</scope>
    <source>
        <strain evidence="2 3">TNB23</strain>
    </source>
</reference>
<keyword evidence="3" id="KW-1185">Reference proteome</keyword>
<protein>
    <submittedName>
        <fullName evidence="2">DUF4267 domain-containing protein</fullName>
    </submittedName>
</protein>
<proteinExistence type="predicted"/>
<organism evidence="2 3">
    <name type="scientific">Pedobacter jejuensis</name>
    <dbReference type="NCBI Taxonomy" id="1268550"/>
    <lineage>
        <taxon>Bacteria</taxon>
        <taxon>Pseudomonadati</taxon>
        <taxon>Bacteroidota</taxon>
        <taxon>Sphingobacteriia</taxon>
        <taxon>Sphingobacteriales</taxon>
        <taxon>Sphingobacteriaceae</taxon>
        <taxon>Pedobacter</taxon>
    </lineage>
</organism>
<dbReference type="OrthoDB" id="2968810at2"/>
<gene>
    <name evidence="2" type="ORF">D7004_14395</name>
</gene>
<dbReference type="AlphaFoldDB" id="A0A3N0BQT7"/>
<sequence length="105" mass="11782">MLKIVLNLFSHLQKPIFNVRFTIILFHGRDIFSGLIICGFMLLNERRALGITLLFGTMIPLNDMVTVLSKNYNGVLQALPHVIAIIVCFVFGIVLLITKPKLKAS</sequence>
<keyword evidence="1" id="KW-0472">Membrane</keyword>
<feature type="transmembrane region" description="Helical" evidence="1">
    <location>
        <begin position="20"/>
        <end position="42"/>
    </location>
</feature>
<name>A0A3N0BQT7_9SPHI</name>
<dbReference type="EMBL" id="RBEE01000041">
    <property type="protein sequence ID" value="RNL51424.1"/>
    <property type="molecule type" value="Genomic_DNA"/>
</dbReference>
<dbReference type="RefSeq" id="WP_123206555.1">
    <property type="nucleotide sequence ID" value="NZ_RBEE01000041.1"/>
</dbReference>
<dbReference type="InterPro" id="IPR025363">
    <property type="entry name" value="DUF4267"/>
</dbReference>
<feature type="transmembrane region" description="Helical" evidence="1">
    <location>
        <begin position="75"/>
        <end position="97"/>
    </location>
</feature>
<evidence type="ECO:0000313" key="2">
    <source>
        <dbReference type="EMBL" id="RNL51424.1"/>
    </source>
</evidence>
<keyword evidence="1" id="KW-1133">Transmembrane helix</keyword>
<evidence type="ECO:0000256" key="1">
    <source>
        <dbReference type="SAM" id="Phobius"/>
    </source>
</evidence>
<comment type="caution">
    <text evidence="2">The sequence shown here is derived from an EMBL/GenBank/DDBJ whole genome shotgun (WGS) entry which is preliminary data.</text>
</comment>
<evidence type="ECO:0000313" key="3">
    <source>
        <dbReference type="Proteomes" id="UP000274046"/>
    </source>
</evidence>
<dbReference type="Proteomes" id="UP000274046">
    <property type="component" value="Unassembled WGS sequence"/>
</dbReference>
<accession>A0A3N0BQT7</accession>